<keyword evidence="1 3" id="KW-0479">Metal-binding</keyword>
<dbReference type="InterPro" id="IPR014710">
    <property type="entry name" value="RmlC-like_jellyroll"/>
</dbReference>
<feature type="domain" description="Cupin type-1" evidence="6">
    <location>
        <begin position="294"/>
        <end position="435"/>
    </location>
</feature>
<dbReference type="EMBL" id="KE504197">
    <property type="protein sequence ID" value="EPS95953.1"/>
    <property type="molecule type" value="Genomic_DNA"/>
</dbReference>
<dbReference type="Gene3D" id="2.60.120.10">
    <property type="entry name" value="Jelly Rolls"/>
    <property type="match status" value="2"/>
</dbReference>
<dbReference type="NCBIfam" id="TIGR03404">
    <property type="entry name" value="bicupin_oxalic"/>
    <property type="match status" value="1"/>
</dbReference>
<dbReference type="STRING" id="743788.S8DXU1"/>
<feature type="binding site" evidence="3">
    <location>
        <position position="165"/>
    </location>
    <ligand>
        <name>Mn(2+)</name>
        <dbReference type="ChEBI" id="CHEBI:29035"/>
        <label>1</label>
    </ligand>
</feature>
<dbReference type="HOGENOM" id="CLU_030515_2_0_1"/>
<evidence type="ECO:0000256" key="4">
    <source>
        <dbReference type="SAM" id="MobiDB-lite"/>
    </source>
</evidence>
<feature type="domain" description="Cupin type-1" evidence="6">
    <location>
        <begin position="116"/>
        <end position="259"/>
    </location>
</feature>
<protein>
    <recommendedName>
        <fullName evidence="6">Cupin type-1 domain-containing protein</fullName>
    </recommendedName>
</protein>
<gene>
    <name evidence="7" type="ORF">FOMPIDRAFT_92334</name>
</gene>
<dbReference type="GO" id="GO:0033609">
    <property type="term" value="P:oxalate metabolic process"/>
    <property type="evidence" value="ECO:0007669"/>
    <property type="project" value="InterPro"/>
</dbReference>
<feature type="active site" description="Proton donor" evidence="2">
    <location>
        <position position="399"/>
    </location>
</feature>
<keyword evidence="3" id="KW-0464">Manganese</keyword>
<feature type="binding site" evidence="3">
    <location>
        <position position="159"/>
    </location>
    <ligand>
        <name>Mn(2+)</name>
        <dbReference type="ChEBI" id="CHEBI:29035"/>
        <label>1</label>
    </ligand>
</feature>
<evidence type="ECO:0000256" key="3">
    <source>
        <dbReference type="PIRSR" id="PIRSR617774-2"/>
    </source>
</evidence>
<dbReference type="PANTHER" id="PTHR35848:SF9">
    <property type="entry name" value="SLL1358 PROTEIN"/>
    <property type="match status" value="1"/>
</dbReference>
<feature type="binding site" evidence="3">
    <location>
        <position position="339"/>
    </location>
    <ligand>
        <name>Mn(2+)</name>
        <dbReference type="ChEBI" id="CHEBI:29035"/>
        <label>2</label>
    </ligand>
</feature>
<dbReference type="GO" id="GO:0046872">
    <property type="term" value="F:metal ion binding"/>
    <property type="evidence" value="ECO:0007669"/>
    <property type="project" value="UniProtKB-KW"/>
</dbReference>
<comment type="cofactor">
    <cofactor evidence="3">
        <name>Mn(2+)</name>
        <dbReference type="ChEBI" id="CHEBI:29035"/>
    </cofactor>
    <text evidence="3">Binds 2 manganese ions per subunit.</text>
</comment>
<evidence type="ECO:0000256" key="5">
    <source>
        <dbReference type="SAM" id="SignalP"/>
    </source>
</evidence>
<dbReference type="PANTHER" id="PTHR35848">
    <property type="entry name" value="OXALATE-BINDING PROTEIN"/>
    <property type="match status" value="1"/>
</dbReference>
<dbReference type="eggNOG" id="ENOG502QQ0P">
    <property type="taxonomic scope" value="Eukaryota"/>
</dbReference>
<proteinExistence type="predicted"/>
<feature type="binding site" evidence="3">
    <location>
        <position position="161"/>
    </location>
    <ligand>
        <name>Mn(2+)</name>
        <dbReference type="ChEBI" id="CHEBI:29035"/>
        <label>1</label>
    </ligand>
</feature>
<feature type="signal peptide" evidence="5">
    <location>
        <begin position="1"/>
        <end position="20"/>
    </location>
</feature>
<keyword evidence="8" id="KW-1185">Reference proteome</keyword>
<evidence type="ECO:0000256" key="2">
    <source>
        <dbReference type="PIRSR" id="PIRSR617774-1"/>
    </source>
</evidence>
<reference evidence="7 8" key="1">
    <citation type="journal article" date="2012" name="Science">
        <title>The Paleozoic origin of enzymatic lignin decomposition reconstructed from 31 fungal genomes.</title>
        <authorList>
            <person name="Floudas D."/>
            <person name="Binder M."/>
            <person name="Riley R."/>
            <person name="Barry K."/>
            <person name="Blanchette R.A."/>
            <person name="Henrissat B."/>
            <person name="Martinez A.T."/>
            <person name="Otillar R."/>
            <person name="Spatafora J.W."/>
            <person name="Yadav J.S."/>
            <person name="Aerts A."/>
            <person name="Benoit I."/>
            <person name="Boyd A."/>
            <person name="Carlson A."/>
            <person name="Copeland A."/>
            <person name="Coutinho P.M."/>
            <person name="de Vries R.P."/>
            <person name="Ferreira P."/>
            <person name="Findley K."/>
            <person name="Foster B."/>
            <person name="Gaskell J."/>
            <person name="Glotzer D."/>
            <person name="Gorecki P."/>
            <person name="Heitman J."/>
            <person name="Hesse C."/>
            <person name="Hori C."/>
            <person name="Igarashi K."/>
            <person name="Jurgens J.A."/>
            <person name="Kallen N."/>
            <person name="Kersten P."/>
            <person name="Kohler A."/>
            <person name="Kuees U."/>
            <person name="Kumar T.K.A."/>
            <person name="Kuo A."/>
            <person name="LaButti K."/>
            <person name="Larrondo L.F."/>
            <person name="Lindquist E."/>
            <person name="Ling A."/>
            <person name="Lombard V."/>
            <person name="Lucas S."/>
            <person name="Lundell T."/>
            <person name="Martin R."/>
            <person name="McLaughlin D.J."/>
            <person name="Morgenstern I."/>
            <person name="Morin E."/>
            <person name="Murat C."/>
            <person name="Nagy L.G."/>
            <person name="Nolan M."/>
            <person name="Ohm R.A."/>
            <person name="Patyshakuliyeva A."/>
            <person name="Rokas A."/>
            <person name="Ruiz-Duenas F.J."/>
            <person name="Sabat G."/>
            <person name="Salamov A."/>
            <person name="Samejima M."/>
            <person name="Schmutz J."/>
            <person name="Slot J.C."/>
            <person name="St John F."/>
            <person name="Stenlid J."/>
            <person name="Sun H."/>
            <person name="Sun S."/>
            <person name="Syed K."/>
            <person name="Tsang A."/>
            <person name="Wiebenga A."/>
            <person name="Young D."/>
            <person name="Pisabarro A."/>
            <person name="Eastwood D.C."/>
            <person name="Martin F."/>
            <person name="Cullen D."/>
            <person name="Grigoriev I.V."/>
            <person name="Hibbett D.S."/>
        </authorList>
    </citation>
    <scope>NUCLEOTIDE SEQUENCE</scope>
    <source>
        <strain evidence="8">FP-58527</strain>
    </source>
</reference>
<feature type="binding site" evidence="3">
    <location>
        <position position="341"/>
    </location>
    <ligand>
        <name>Mn(2+)</name>
        <dbReference type="ChEBI" id="CHEBI:29035"/>
        <label>2</label>
    </ligand>
</feature>
<dbReference type="Proteomes" id="UP000015241">
    <property type="component" value="Unassembled WGS sequence"/>
</dbReference>
<dbReference type="InterPro" id="IPR017774">
    <property type="entry name" value="Bicupin_oxalate_deCO2ase/Oxase"/>
</dbReference>
<dbReference type="CDD" id="cd20304">
    <property type="entry name" value="cupin_OxDC_N"/>
    <property type="match status" value="1"/>
</dbReference>
<feature type="binding site" evidence="3">
    <location>
        <position position="204"/>
    </location>
    <ligand>
        <name>Mn(2+)</name>
        <dbReference type="ChEBI" id="CHEBI:29035"/>
        <label>1</label>
    </ligand>
</feature>
<feature type="chain" id="PRO_5004562680" description="Cupin type-1 domain-containing protein" evidence="5">
    <location>
        <begin position="21"/>
        <end position="450"/>
    </location>
</feature>
<dbReference type="CDD" id="cd20305">
    <property type="entry name" value="cupin_OxDC_C"/>
    <property type="match status" value="1"/>
</dbReference>
<dbReference type="InterPro" id="IPR051610">
    <property type="entry name" value="GPI/OXD"/>
</dbReference>
<evidence type="ECO:0000313" key="8">
    <source>
        <dbReference type="Proteomes" id="UP000015241"/>
    </source>
</evidence>
<name>S8DXU1_FOMSC</name>
<dbReference type="OrthoDB" id="10263073at2759"/>
<dbReference type="SMART" id="SM00835">
    <property type="entry name" value="Cupin_1"/>
    <property type="match status" value="2"/>
</dbReference>
<evidence type="ECO:0000259" key="6">
    <source>
        <dbReference type="SMART" id="SM00835"/>
    </source>
</evidence>
<dbReference type="InParanoid" id="S8DXU1"/>
<dbReference type="InterPro" id="IPR006045">
    <property type="entry name" value="Cupin_1"/>
</dbReference>
<feature type="region of interest" description="Disordered" evidence="4">
    <location>
        <begin position="48"/>
        <end position="71"/>
    </location>
</feature>
<keyword evidence="5" id="KW-0732">Signal</keyword>
<dbReference type="InterPro" id="IPR011051">
    <property type="entry name" value="RmlC_Cupin_sf"/>
</dbReference>
<evidence type="ECO:0000313" key="7">
    <source>
        <dbReference type="EMBL" id="EPS95953.1"/>
    </source>
</evidence>
<dbReference type="AlphaFoldDB" id="S8DXU1"/>
<accession>S8DXU1</accession>
<feature type="binding site" evidence="3">
    <location>
        <position position="385"/>
    </location>
    <ligand>
        <name>Mn(2+)</name>
        <dbReference type="ChEBI" id="CHEBI:29035"/>
        <label>2</label>
    </ligand>
</feature>
<sequence>MSKLLASVLCAIALTSAALAAPAGSAAVSAGAVSASIIASSVLSAEPEQETTAHASDDPNGVLWNLTTTEDPQPIRGTLGAPIMAQQNVPLQQMNPDLLAPPTTDNGDIPNLKWSFSMSTNRLQTGGYARQENVNSMPIATAMAGVDMRLEAGAIRELHWHKTAEWAYVLSGQMQVTAVDTAGRNFLSTVNAGDLWYFPAGIPHSLQATATDPNGAEFLLIFNSGDFSEDSTFLLTDWLAHTPKDVLAKNFGTTIEAFDNIPAEQLYIFPGAPPSPDAVAPEDPQGQVPLSYTFPLSQQPATTYAGGSVRIADSTTFNISTGISVADVTVAPGGMREMHWHPTQDEWTYYISGNARVTAFASTGTARTYDYQGGDIGYFPASYGHYIENIGDTDLHFLEIFDSDLYQDVSLNQWLAVTPPELVQEHLDLPNDTLAALSKTKPIIVGATSV</sequence>
<dbReference type="Pfam" id="PF00190">
    <property type="entry name" value="Cupin_1"/>
    <property type="match status" value="2"/>
</dbReference>
<feature type="binding site" evidence="3">
    <location>
        <position position="346"/>
    </location>
    <ligand>
        <name>Mn(2+)</name>
        <dbReference type="ChEBI" id="CHEBI:29035"/>
        <label>2</label>
    </ligand>
</feature>
<organism evidence="7 8">
    <name type="scientific">Fomitopsis schrenkii</name>
    <name type="common">Brown rot fungus</name>
    <dbReference type="NCBI Taxonomy" id="2126942"/>
    <lineage>
        <taxon>Eukaryota</taxon>
        <taxon>Fungi</taxon>
        <taxon>Dikarya</taxon>
        <taxon>Basidiomycota</taxon>
        <taxon>Agaricomycotina</taxon>
        <taxon>Agaricomycetes</taxon>
        <taxon>Polyporales</taxon>
        <taxon>Fomitopsis</taxon>
    </lineage>
</organism>
<evidence type="ECO:0000256" key="1">
    <source>
        <dbReference type="ARBA" id="ARBA00022723"/>
    </source>
</evidence>
<dbReference type="SUPFAM" id="SSF51182">
    <property type="entry name" value="RmlC-like cupins"/>
    <property type="match status" value="1"/>
</dbReference>